<accession>A0A0K8W6G8</accession>
<feature type="compositionally biased region" description="Polar residues" evidence="5">
    <location>
        <begin position="360"/>
        <end position="373"/>
    </location>
</feature>
<comment type="pathway">
    <text evidence="4">Cofactor biosynthesis; molybdopterin biosynthesis.</text>
</comment>
<dbReference type="Gene3D" id="3.90.1170.40">
    <property type="entry name" value="Molybdopterin biosynthesis MoaE subunit"/>
    <property type="match status" value="1"/>
</dbReference>
<dbReference type="InterPro" id="IPR003448">
    <property type="entry name" value="Mopterin_biosynth_MoaE"/>
</dbReference>
<evidence type="ECO:0000256" key="1">
    <source>
        <dbReference type="ARBA" id="ARBA00022490"/>
    </source>
</evidence>
<comment type="subunit">
    <text evidence="4">Heterotetramer; composed of 2 small (MOCS2A) and 2 large (MOCS2B) subunits.</text>
</comment>
<dbReference type="InterPro" id="IPR028888">
    <property type="entry name" value="MOCS2B_euk"/>
</dbReference>
<gene>
    <name evidence="6" type="primary">Mocs2_2</name>
    <name evidence="4" type="synonym">Mocs2</name>
    <name evidence="6" type="ORF">c0_g3_i2</name>
</gene>
<comment type="miscellaneous">
    <text evidence="4">This protein is produced by a bicistronic gene which also produces the large subunit (MOCS2A).</text>
</comment>
<comment type="subcellular location">
    <subcellularLocation>
        <location evidence="4">Cytoplasm</location>
    </subcellularLocation>
</comment>
<dbReference type="InterPro" id="IPR036563">
    <property type="entry name" value="MoaE_sf"/>
</dbReference>
<dbReference type="PANTHER" id="PTHR23404">
    <property type="entry name" value="MOLYBDOPTERIN SYNTHASE RELATED"/>
    <property type="match status" value="1"/>
</dbReference>
<feature type="binding site" evidence="4">
    <location>
        <position position="118"/>
    </location>
    <ligand>
        <name>substrate</name>
    </ligand>
</feature>
<dbReference type="GO" id="GO:0006777">
    <property type="term" value="P:Mo-molybdopterin cofactor biosynthetic process"/>
    <property type="evidence" value="ECO:0007669"/>
    <property type="project" value="UniProtKB-UniRule"/>
</dbReference>
<dbReference type="GO" id="GO:1990140">
    <property type="term" value="C:molybdopterin synthase complex"/>
    <property type="evidence" value="ECO:0007669"/>
    <property type="project" value="UniProtKB-UniRule"/>
</dbReference>
<sequence>MANFLSITREPLDVAAITNSIFHEDCGAVSLFVGTTRKSFDGKMVHSLEYEAYETMALKELKKICDSVRSNWKDVVNIAIHHRLGLVAPKEASVVIAISSPHREDAFKAVSYSIEHLKKSVPIWKKELYSDGDSSWKENKESCDKDNFIFLKTQICNETSVPNDLVQISVDKNEIKKRITCYLQKKRDEINQNNIIDYRSMPNYAKLDDGTHPNFPVENLCARVNTTVVKQDSSKCLLKVCRVKNASGPQIRPNYFDTLDKLMANKTSIKYVNKDNENISVIGKRKRMEPIEKHLFHKINYHLPMNLRLKQAEDRILRLESLSPEYWHFIANMGAETIPTPTMRSAISVPRPGIAPTAVPRTTTAKTPSTIARSTIRAPETTPSPPIPSYHNLVPRFNHHS</sequence>
<evidence type="ECO:0000256" key="3">
    <source>
        <dbReference type="ARBA" id="ARBA00023150"/>
    </source>
</evidence>
<dbReference type="HAMAP" id="MF_03052">
    <property type="entry name" value="MOC2B"/>
    <property type="match status" value="1"/>
</dbReference>
<dbReference type="EMBL" id="GDHF01005834">
    <property type="protein sequence ID" value="JAI46480.1"/>
    <property type="molecule type" value="Transcribed_RNA"/>
</dbReference>
<dbReference type="AlphaFoldDB" id="A0A0K8W6G8"/>
<comment type="similarity">
    <text evidence="4">Belongs to the MoaE family. MOCS2B subfamily.</text>
</comment>
<proteinExistence type="inferred from homology"/>
<protein>
    <recommendedName>
        <fullName evidence="4">Molybdopterin synthase catalytic subunit</fullName>
        <ecNumber evidence="4">2.8.1.12</ecNumber>
    </recommendedName>
    <alternativeName>
        <fullName evidence="4">Molybdenum cofactor synthesis protein 2 large subunit</fullName>
    </alternativeName>
    <alternativeName>
        <fullName evidence="4">Molybdenum cofactor synthesis protein 2B</fullName>
        <shortName evidence="4">MOCS2B</shortName>
    </alternativeName>
</protein>
<evidence type="ECO:0000256" key="4">
    <source>
        <dbReference type="HAMAP-Rule" id="MF_03052"/>
    </source>
</evidence>
<dbReference type="FunFam" id="3.90.1170.40:FF:000002">
    <property type="entry name" value="Molybdopterin synthase catalytic subunit"/>
    <property type="match status" value="1"/>
</dbReference>
<dbReference type="OrthoDB" id="5531344at2759"/>
<dbReference type="UniPathway" id="UPA00344"/>
<keyword evidence="3 4" id="KW-0501">Molybdenum cofactor biosynthesis</keyword>
<dbReference type="CDD" id="cd00756">
    <property type="entry name" value="MoaE"/>
    <property type="match status" value="1"/>
</dbReference>
<organism evidence="6">
    <name type="scientific">Bactrocera latifrons</name>
    <name type="common">Malaysian fruit fly</name>
    <name type="synonym">Chaetodacus latifrons</name>
    <dbReference type="NCBI Taxonomy" id="174628"/>
    <lineage>
        <taxon>Eukaryota</taxon>
        <taxon>Metazoa</taxon>
        <taxon>Ecdysozoa</taxon>
        <taxon>Arthropoda</taxon>
        <taxon>Hexapoda</taxon>
        <taxon>Insecta</taxon>
        <taxon>Pterygota</taxon>
        <taxon>Neoptera</taxon>
        <taxon>Endopterygota</taxon>
        <taxon>Diptera</taxon>
        <taxon>Brachycera</taxon>
        <taxon>Muscomorpha</taxon>
        <taxon>Tephritoidea</taxon>
        <taxon>Tephritidae</taxon>
        <taxon>Bactrocera</taxon>
        <taxon>Bactrocera</taxon>
    </lineage>
</organism>
<name>A0A0K8W6G8_BACLA</name>
<comment type="function">
    <text evidence="4">Catalytic subunit of the molybdopterin synthase complex, a complex that catalyzes the conversion of precursor Z into molybdopterin. Acts by mediating the incorporation of 2 sulfur atoms from thiocarboxylated MOCS2A into precursor Z to generate a dithiolene group.</text>
</comment>
<dbReference type="Pfam" id="PF02391">
    <property type="entry name" value="MoaE"/>
    <property type="match status" value="1"/>
</dbReference>
<keyword evidence="1 4" id="KW-0963">Cytoplasm</keyword>
<feature type="binding site" evidence="4">
    <location>
        <begin position="125"/>
        <end position="127"/>
    </location>
    <ligand>
        <name>substrate</name>
    </ligand>
</feature>
<dbReference type="EC" id="2.8.1.12" evidence="4"/>
<comment type="catalytic activity">
    <reaction evidence="4">
        <text>2 [molybdopterin-synthase sulfur-carrier protein]-C-terminal-Gly-aminoethanethioate + cyclic pyranopterin phosphate + H2O = molybdopterin + 2 [molybdopterin-synthase sulfur-carrier protein]-C-terminal Gly-Gly + 2 H(+)</text>
        <dbReference type="Rhea" id="RHEA:26333"/>
        <dbReference type="Rhea" id="RHEA-COMP:12202"/>
        <dbReference type="Rhea" id="RHEA-COMP:19907"/>
        <dbReference type="ChEBI" id="CHEBI:15377"/>
        <dbReference type="ChEBI" id="CHEBI:15378"/>
        <dbReference type="ChEBI" id="CHEBI:58698"/>
        <dbReference type="ChEBI" id="CHEBI:59648"/>
        <dbReference type="ChEBI" id="CHEBI:90778"/>
        <dbReference type="ChEBI" id="CHEBI:232372"/>
        <dbReference type="EC" id="2.8.1.12"/>
    </reaction>
</comment>
<dbReference type="GO" id="GO:0030366">
    <property type="term" value="F:molybdopterin synthase activity"/>
    <property type="evidence" value="ECO:0007669"/>
    <property type="project" value="UniProtKB-UniRule"/>
</dbReference>
<reference evidence="6" key="1">
    <citation type="submission" date="2015-06" db="EMBL/GenBank/DDBJ databases">
        <authorList>
            <person name="Hoefler B.C."/>
            <person name="Straight P.D."/>
        </authorList>
    </citation>
    <scope>NUCLEOTIDE SEQUENCE</scope>
</reference>
<evidence type="ECO:0000313" key="6">
    <source>
        <dbReference type="EMBL" id="JAI46480.1"/>
    </source>
</evidence>
<feature type="binding site" evidence="4">
    <location>
        <begin position="102"/>
        <end position="103"/>
    </location>
    <ligand>
        <name>substrate</name>
    </ligand>
</feature>
<evidence type="ECO:0000256" key="2">
    <source>
        <dbReference type="ARBA" id="ARBA00022679"/>
    </source>
</evidence>
<keyword evidence="2 4" id="KW-0808">Transferase</keyword>
<dbReference type="SUPFAM" id="SSF54690">
    <property type="entry name" value="Molybdopterin synthase subunit MoaE"/>
    <property type="match status" value="1"/>
</dbReference>
<evidence type="ECO:0000256" key="5">
    <source>
        <dbReference type="SAM" id="MobiDB-lite"/>
    </source>
</evidence>
<feature type="region of interest" description="Disordered" evidence="5">
    <location>
        <begin position="350"/>
        <end position="401"/>
    </location>
</feature>